<dbReference type="AlphaFoldDB" id="A0A5C4U3M9"/>
<accession>A0A5C4U3M9</accession>
<protein>
    <recommendedName>
        <fullName evidence="3">DUF559 domain-containing protein</fullName>
    </recommendedName>
</protein>
<reference evidence="1 2" key="1">
    <citation type="submission" date="2019-06" db="EMBL/GenBank/DDBJ databases">
        <authorList>
            <person name="Li J."/>
        </authorList>
    </citation>
    <scope>NUCLEOTIDE SEQUENCE [LARGE SCALE GENOMIC DNA]</scope>
    <source>
        <strain evidence="1 2">LMG 28165</strain>
    </source>
</reference>
<dbReference type="EMBL" id="VDHJ01000011">
    <property type="protein sequence ID" value="TNL96029.1"/>
    <property type="molecule type" value="Genomic_DNA"/>
</dbReference>
<dbReference type="OrthoDB" id="4775361at2"/>
<organism evidence="1 2">
    <name type="scientific">Corynebacterium tapiri</name>
    <dbReference type="NCBI Taxonomy" id="1448266"/>
    <lineage>
        <taxon>Bacteria</taxon>
        <taxon>Bacillati</taxon>
        <taxon>Actinomycetota</taxon>
        <taxon>Actinomycetes</taxon>
        <taxon>Mycobacteriales</taxon>
        <taxon>Corynebacteriaceae</taxon>
        <taxon>Corynebacterium</taxon>
    </lineage>
</organism>
<evidence type="ECO:0000313" key="2">
    <source>
        <dbReference type="Proteomes" id="UP000312032"/>
    </source>
</evidence>
<name>A0A5C4U3M9_9CORY</name>
<evidence type="ECO:0008006" key="3">
    <source>
        <dbReference type="Google" id="ProtNLM"/>
    </source>
</evidence>
<gene>
    <name evidence="1" type="ORF">FHE74_08330</name>
</gene>
<keyword evidence="2" id="KW-1185">Reference proteome</keyword>
<comment type="caution">
    <text evidence="1">The sequence shown here is derived from an EMBL/GenBank/DDBJ whole genome shotgun (WGS) entry which is preliminary data.</text>
</comment>
<sequence length="296" mass="33387">MEIPVRVPDCAAHMITAPDARDDIVWLTKTIGLPRAVYERLSPWQWEHAMAWAVARSAKSSVVTGTAALCLYGIGYFGRSTCVDLHLPGTMRAKSANRSSHYARYHSAYLGDDEYQEVNGMRVVWPWRAARDVALYSSDLAGIVAMDMVRLACGNVSSRILGARRYPGKARIRALLERSVGVSESVIESWGRVLLEDSDITCEIKCQVRIRCSDGALYRVDMLIDGWLILEFDGMLKYSTQDDPKREARRQHSLTNTGYGILRIEYRHLREGIFVDMVRQALSRGPGFRPGSWSIR</sequence>
<proteinExistence type="predicted"/>
<evidence type="ECO:0000313" key="1">
    <source>
        <dbReference type="EMBL" id="TNL96029.1"/>
    </source>
</evidence>
<dbReference type="Proteomes" id="UP000312032">
    <property type="component" value="Unassembled WGS sequence"/>
</dbReference>
<dbReference type="Gene3D" id="3.40.960.10">
    <property type="entry name" value="VSR Endonuclease"/>
    <property type="match status" value="1"/>
</dbReference>
<dbReference type="RefSeq" id="WP_139466052.1">
    <property type="nucleotide sequence ID" value="NZ_VDHJ01000011.1"/>
</dbReference>